<organism evidence="1 2">
    <name type="scientific">Crossiella equi</name>
    <dbReference type="NCBI Taxonomy" id="130796"/>
    <lineage>
        <taxon>Bacteria</taxon>
        <taxon>Bacillati</taxon>
        <taxon>Actinomycetota</taxon>
        <taxon>Actinomycetes</taxon>
        <taxon>Pseudonocardiales</taxon>
        <taxon>Pseudonocardiaceae</taxon>
        <taxon>Crossiella</taxon>
    </lineage>
</organism>
<accession>A0ABS5AA42</accession>
<dbReference type="Proteomes" id="UP001519363">
    <property type="component" value="Unassembled WGS sequence"/>
</dbReference>
<evidence type="ECO:0000313" key="2">
    <source>
        <dbReference type="Proteomes" id="UP001519363"/>
    </source>
</evidence>
<evidence type="ECO:0000313" key="1">
    <source>
        <dbReference type="EMBL" id="MBP2473450.1"/>
    </source>
</evidence>
<name>A0ABS5AA42_9PSEU</name>
<keyword evidence="2" id="KW-1185">Reference proteome</keyword>
<comment type="caution">
    <text evidence="1">The sequence shown here is derived from an EMBL/GenBank/DDBJ whole genome shotgun (WGS) entry which is preliminary data.</text>
</comment>
<reference evidence="1 2" key="1">
    <citation type="submission" date="2021-03" db="EMBL/GenBank/DDBJ databases">
        <title>Sequencing the genomes of 1000 actinobacteria strains.</title>
        <authorList>
            <person name="Klenk H.-P."/>
        </authorList>
    </citation>
    <scope>NUCLEOTIDE SEQUENCE [LARGE SCALE GENOMIC DNA]</scope>
    <source>
        <strain evidence="1 2">DSM 44580</strain>
    </source>
</reference>
<gene>
    <name evidence="1" type="ORF">JOF53_002322</name>
</gene>
<protein>
    <submittedName>
        <fullName evidence="1">Uncharacterized protein</fullName>
    </submittedName>
</protein>
<dbReference type="EMBL" id="JAGIOO010000001">
    <property type="protein sequence ID" value="MBP2473450.1"/>
    <property type="molecule type" value="Genomic_DNA"/>
</dbReference>
<sequence length="132" mass="14301">MAVYRSPDDPERLLMVWLTVSEVRSAHETPGVAVAGLLEAHRERGDVAQVTLPAGPAAVVVTEEALALHVGELSAPVLRRDVTAWVPDPFGTRLAVISLATNSWQDWDHVCELALALFDSLDWAPAPEVSRT</sequence>
<proteinExistence type="predicted"/>